<protein>
    <submittedName>
        <fullName evidence="2">Uncharacterized protein</fullName>
    </submittedName>
</protein>
<comment type="caution">
    <text evidence="2">The sequence shown here is derived from an EMBL/GenBank/DDBJ whole genome shotgun (WGS) entry which is preliminary data.</text>
</comment>
<evidence type="ECO:0000313" key="3">
    <source>
        <dbReference type="Proteomes" id="UP001185922"/>
    </source>
</evidence>
<sequence>MSSPVVDVVDDDSTSVRVDSSSVGGMTIRDGVVSVGNEQPVIVTIAATVTVANDAQITRPK</sequence>
<proteinExistence type="predicted"/>
<evidence type="ECO:0000256" key="1">
    <source>
        <dbReference type="SAM" id="MobiDB-lite"/>
    </source>
</evidence>
<gene>
    <name evidence="2" type="ORF">R3Q15_16535</name>
</gene>
<evidence type="ECO:0000313" key="2">
    <source>
        <dbReference type="EMBL" id="MDV6313480.1"/>
    </source>
</evidence>
<dbReference type="EMBL" id="JAWLKH010000019">
    <property type="protein sequence ID" value="MDV6313480.1"/>
    <property type="molecule type" value="Genomic_DNA"/>
</dbReference>
<dbReference type="RefSeq" id="WP_006435907.1">
    <property type="nucleotide sequence ID" value="NZ_CP091855.1"/>
</dbReference>
<dbReference type="Proteomes" id="UP001185922">
    <property type="component" value="Unassembled WGS sequence"/>
</dbReference>
<feature type="region of interest" description="Disordered" evidence="1">
    <location>
        <begin position="1"/>
        <end position="21"/>
    </location>
</feature>
<accession>A0AAE4RAL9</accession>
<name>A0AAE4RAL9_9ACTN</name>
<dbReference type="AlphaFoldDB" id="A0AAE4RAL9"/>
<reference evidence="2" key="1">
    <citation type="submission" date="2023-10" db="EMBL/GenBank/DDBJ databases">
        <title>Development of a sustainable strategy for remediation of hydrocarbon-contaminated territories based on the waste exchange concept.</title>
        <authorList>
            <person name="Krivoruchko A."/>
        </authorList>
    </citation>
    <scope>NUCLEOTIDE SEQUENCE</scope>
    <source>
        <strain evidence="2">IEGM 1279</strain>
    </source>
</reference>
<organism evidence="2 3">
    <name type="scientific">Gordonia amicalis</name>
    <dbReference type="NCBI Taxonomy" id="89053"/>
    <lineage>
        <taxon>Bacteria</taxon>
        <taxon>Bacillati</taxon>
        <taxon>Actinomycetota</taxon>
        <taxon>Actinomycetes</taxon>
        <taxon>Mycobacteriales</taxon>
        <taxon>Gordoniaceae</taxon>
        <taxon>Gordonia</taxon>
    </lineage>
</organism>
<dbReference type="GeneID" id="77173913"/>